<accession>A0A6A7A554</accession>
<feature type="coiled-coil region" evidence="1">
    <location>
        <begin position="288"/>
        <end position="315"/>
    </location>
</feature>
<evidence type="ECO:0000313" key="3">
    <source>
        <dbReference type="Proteomes" id="UP000799424"/>
    </source>
</evidence>
<organism evidence="2 3">
    <name type="scientific">Ophiobolus disseminans</name>
    <dbReference type="NCBI Taxonomy" id="1469910"/>
    <lineage>
        <taxon>Eukaryota</taxon>
        <taxon>Fungi</taxon>
        <taxon>Dikarya</taxon>
        <taxon>Ascomycota</taxon>
        <taxon>Pezizomycotina</taxon>
        <taxon>Dothideomycetes</taxon>
        <taxon>Pleosporomycetidae</taxon>
        <taxon>Pleosporales</taxon>
        <taxon>Pleosporineae</taxon>
        <taxon>Phaeosphaeriaceae</taxon>
        <taxon>Ophiobolus</taxon>
    </lineage>
</organism>
<sequence length="385" mass="43894">MASRVVPQGPWTGKLNWDLYAAYNGETYVPFHVYVQLDSTHRPPARVFLQFTQLPAELQLQIFSHCDSAVLFQLMHVSSATRREAAKLFWSYPDLWWKIDGDWLLAGGFPGHISYALEFLASVKQMEVEFADLGSFAHNAWEDGERQYARPPPSHVRDQQIHNFWQILQRRFPSAANVILTYPSSNKLPAWEVVTLDWTRNSVLPPRKKFRGPVGAFCRIEHDIYRSSCLQSAVRVLRIYAIEAYYLQDGQRPCICPSPGCGLQFALPGEWAIHAIDAMHDEDKDLPSKQLESLFQDHSARLARIEQQCEDAMESLRSDWGEEGGTRRTAIEHAFLSQLQHDPLYTRRPFRSCGYLRKVIAILRVCLKVASTASQNADLVGFAGA</sequence>
<dbReference type="Proteomes" id="UP000799424">
    <property type="component" value="Unassembled WGS sequence"/>
</dbReference>
<dbReference type="AlphaFoldDB" id="A0A6A7A554"/>
<keyword evidence="3" id="KW-1185">Reference proteome</keyword>
<dbReference type="EMBL" id="MU006223">
    <property type="protein sequence ID" value="KAF2828286.1"/>
    <property type="molecule type" value="Genomic_DNA"/>
</dbReference>
<protein>
    <submittedName>
        <fullName evidence="2">Uncharacterized protein</fullName>
    </submittedName>
</protein>
<evidence type="ECO:0000256" key="1">
    <source>
        <dbReference type="SAM" id="Coils"/>
    </source>
</evidence>
<reference evidence="2" key="1">
    <citation type="journal article" date="2020" name="Stud. Mycol.">
        <title>101 Dothideomycetes genomes: a test case for predicting lifestyles and emergence of pathogens.</title>
        <authorList>
            <person name="Haridas S."/>
            <person name="Albert R."/>
            <person name="Binder M."/>
            <person name="Bloem J."/>
            <person name="Labutti K."/>
            <person name="Salamov A."/>
            <person name="Andreopoulos B."/>
            <person name="Baker S."/>
            <person name="Barry K."/>
            <person name="Bills G."/>
            <person name="Bluhm B."/>
            <person name="Cannon C."/>
            <person name="Castanera R."/>
            <person name="Culley D."/>
            <person name="Daum C."/>
            <person name="Ezra D."/>
            <person name="Gonzalez J."/>
            <person name="Henrissat B."/>
            <person name="Kuo A."/>
            <person name="Liang C."/>
            <person name="Lipzen A."/>
            <person name="Lutzoni F."/>
            <person name="Magnuson J."/>
            <person name="Mondo S."/>
            <person name="Nolan M."/>
            <person name="Ohm R."/>
            <person name="Pangilinan J."/>
            <person name="Park H.-J."/>
            <person name="Ramirez L."/>
            <person name="Alfaro M."/>
            <person name="Sun H."/>
            <person name="Tritt A."/>
            <person name="Yoshinaga Y."/>
            <person name="Zwiers L.-H."/>
            <person name="Turgeon B."/>
            <person name="Goodwin S."/>
            <person name="Spatafora J."/>
            <person name="Crous P."/>
            <person name="Grigoriev I."/>
        </authorList>
    </citation>
    <scope>NUCLEOTIDE SEQUENCE</scope>
    <source>
        <strain evidence="2">CBS 113818</strain>
    </source>
</reference>
<dbReference type="OrthoDB" id="5397557at2759"/>
<keyword evidence="1" id="KW-0175">Coiled coil</keyword>
<evidence type="ECO:0000313" key="2">
    <source>
        <dbReference type="EMBL" id="KAF2828286.1"/>
    </source>
</evidence>
<name>A0A6A7A554_9PLEO</name>
<proteinExistence type="predicted"/>
<gene>
    <name evidence="2" type="ORF">CC86DRAFT_454905</name>
</gene>